<organism evidence="1 2">
    <name type="scientific">Vineibacter terrae</name>
    <dbReference type="NCBI Taxonomy" id="2586908"/>
    <lineage>
        <taxon>Bacteria</taxon>
        <taxon>Pseudomonadati</taxon>
        <taxon>Pseudomonadota</taxon>
        <taxon>Alphaproteobacteria</taxon>
        <taxon>Hyphomicrobiales</taxon>
        <taxon>Vineibacter</taxon>
    </lineage>
</organism>
<gene>
    <name evidence="1" type="ORF">FHP25_39365</name>
</gene>
<proteinExistence type="predicted"/>
<protein>
    <submittedName>
        <fullName evidence="1">Uncharacterized protein</fullName>
    </submittedName>
</protein>
<keyword evidence="2" id="KW-1185">Reference proteome</keyword>
<reference evidence="1 2" key="1">
    <citation type="submission" date="2019-06" db="EMBL/GenBank/DDBJ databases">
        <title>New taxonomy in bacterial strain CC-CFT640, isolated from vineyard.</title>
        <authorList>
            <person name="Lin S.-Y."/>
            <person name="Tsai C.-F."/>
            <person name="Young C.-C."/>
        </authorList>
    </citation>
    <scope>NUCLEOTIDE SEQUENCE [LARGE SCALE GENOMIC DNA]</scope>
    <source>
        <strain evidence="1 2">CC-CFT640</strain>
    </source>
</reference>
<dbReference type="EMBL" id="VDUZ01000086">
    <property type="protein sequence ID" value="TXL69366.1"/>
    <property type="molecule type" value="Genomic_DNA"/>
</dbReference>
<comment type="caution">
    <text evidence="1">The sequence shown here is derived from an EMBL/GenBank/DDBJ whole genome shotgun (WGS) entry which is preliminary data.</text>
</comment>
<sequence>MLCAAGALIGQNDEARISVVGWQGDAGCGETAAVFLKARAGDARPADLLRFLDRAGTEPPSEGDCQ</sequence>
<name>A0A5C8P801_9HYPH</name>
<dbReference type="AlphaFoldDB" id="A0A5C8P801"/>
<evidence type="ECO:0000313" key="2">
    <source>
        <dbReference type="Proteomes" id="UP000321638"/>
    </source>
</evidence>
<dbReference type="Proteomes" id="UP000321638">
    <property type="component" value="Unassembled WGS sequence"/>
</dbReference>
<accession>A0A5C8P801</accession>
<dbReference type="OrthoDB" id="7579938at2"/>
<evidence type="ECO:0000313" key="1">
    <source>
        <dbReference type="EMBL" id="TXL69366.1"/>
    </source>
</evidence>